<dbReference type="Gene3D" id="2.120.10.30">
    <property type="entry name" value="TolB, C-terminal domain"/>
    <property type="match status" value="1"/>
</dbReference>
<dbReference type="InterPro" id="IPR009056">
    <property type="entry name" value="Cyt_c-like_dom"/>
</dbReference>
<dbReference type="RefSeq" id="WP_210659094.1">
    <property type="nucleotide sequence ID" value="NZ_JAGKQQ010000001.1"/>
</dbReference>
<dbReference type="Gene3D" id="1.10.760.10">
    <property type="entry name" value="Cytochrome c-like domain"/>
    <property type="match status" value="1"/>
</dbReference>
<dbReference type="Gene3D" id="1.25.10.10">
    <property type="entry name" value="Leucine-rich Repeat Variant"/>
    <property type="match status" value="2"/>
</dbReference>
<organism evidence="7 8">
    <name type="scientific">Gemmata palustris</name>
    <dbReference type="NCBI Taxonomy" id="2822762"/>
    <lineage>
        <taxon>Bacteria</taxon>
        <taxon>Pseudomonadati</taxon>
        <taxon>Planctomycetota</taxon>
        <taxon>Planctomycetia</taxon>
        <taxon>Gemmatales</taxon>
        <taxon>Gemmataceae</taxon>
        <taxon>Gemmata</taxon>
    </lineage>
</organism>
<dbReference type="InterPro" id="IPR011989">
    <property type="entry name" value="ARM-like"/>
</dbReference>
<sequence length="1173" mass="127544">MFRYLVALPPLAAVALLFIISPNGAPTVGAQPAKEKSGDADALAQVQTVEKGLKVDVWAAAPLMMNPVSFCFDEKGRVFVAETTRFEHGVPDTRGHMNWLDEDLANRSINDLLAMYQKHNFKGYEKYEDQVRVVWDSTGSGKADKSEVFSGGYNRPQDGLAAGVLARKGQVYFTCIPDLYVLKDTKGTNKADEKKSLFTGFGPTVQFLGHDLHGLRMGPDGKLYFSVGDRGFMVTTKEGKKLEYPNTGAVLRCDPDGKNLEVVHSGLRNPQEIAFDDLGNLFTFDNNCDSGDRARWVHIVEGGDSGWRGGFQYSTGYHTPAVPQGNRGAWNTEKLWEPQHEGQPAWIVPPLANFGNGPAGITHYPGIGLNDKYKDHFFACDFTSSAGNSVIWSLAVKPKGASFEITKPEPFVRGMVPTDCEFGPDGAFYWSDWVGGWAPQNRGRIFRVTDPVAMQNPQVAEAQKLLAEGFEKKTIAELAKLLEFPHQLVRQEAQFELSSRKAEDATKAFAAVLKDSKNQLARLHAVWGLGMMARKTESAWRSLLALVTDENTEVKRAAIEQLGRVVIGPDEPSKMLRRLPESGVLIEPVKHLDGIQSAILKALTDPDDRVKAAAAVAFGKSAAPVLALPVYPASEMARFAPLFDLLKANNNKDPYLRHAAVMGLVHAAFNPADLVNALKVAKELVKDKYDVPAVRLGVVLALRKHKSDKIAEFLADADVGIVTEAARAIYDERIGSNEALAKFADKVGQPDAIAFRALAANYCLGTPEGAARVAAFAARQSEPDYTRAFALKLLGDWTKPPRRDPITGLTLDIAPRDVNIAATALRQAGIGIFAGSDTVRKDAAQVAAKLNLKEFGPAMAALVKDAKNPVGTRVEALFAVEALKDAGTKELAAFALSSDEPRLRAAGRTVQAHLDPGAVLSALPALLKDEKTSLVEKQGAFAILAIQKASEETDKLLGEWLDQVNGGKVPAALVLDVLDAAEQRANTSKLKLFVQLKPKVEKYRAAQNKIATEPNGNKLAAHLESLEGGDLEKGRNIFLNNSAVYCQRCHRLDGQGGDVGPALNGVAADKEKDRRYLLEAIVLPNAKIAKGYETAVLTLADDRVVTGIIKSEDKKQVKLVTAEAKELTIPAEDIVARRTGPSAMPDDLHKKMSRRELRDLVEFLSSLKEPLKK</sequence>
<dbReference type="EMBL" id="JAGKQQ010000001">
    <property type="protein sequence ID" value="MBP3958785.1"/>
    <property type="molecule type" value="Genomic_DNA"/>
</dbReference>
<dbReference type="PANTHER" id="PTHR33546:SF1">
    <property type="entry name" value="LARGE, MULTIFUNCTIONAL SECRETED PROTEIN"/>
    <property type="match status" value="1"/>
</dbReference>
<keyword evidence="2 4" id="KW-0479">Metal-binding</keyword>
<dbReference type="InterPro" id="IPR013428">
    <property type="entry name" value="Membrane-bound_put_N"/>
</dbReference>
<feature type="domain" description="Cytochrome c" evidence="6">
    <location>
        <begin position="1029"/>
        <end position="1168"/>
    </location>
</feature>
<evidence type="ECO:0000256" key="5">
    <source>
        <dbReference type="SAM" id="SignalP"/>
    </source>
</evidence>
<keyword evidence="8" id="KW-1185">Reference proteome</keyword>
<keyword evidence="5" id="KW-0732">Signal</keyword>
<dbReference type="InterPro" id="IPR055557">
    <property type="entry name" value="DUF7133"/>
</dbReference>
<proteinExistence type="predicted"/>
<reference evidence="7 8" key="1">
    <citation type="submission" date="2021-04" db="EMBL/GenBank/DDBJ databases">
        <authorList>
            <person name="Ivanova A."/>
        </authorList>
    </citation>
    <scope>NUCLEOTIDE SEQUENCE [LARGE SCALE GENOMIC DNA]</scope>
    <source>
        <strain evidence="7 8">G18</strain>
    </source>
</reference>
<evidence type="ECO:0000313" key="7">
    <source>
        <dbReference type="EMBL" id="MBP3958785.1"/>
    </source>
</evidence>
<evidence type="ECO:0000256" key="1">
    <source>
        <dbReference type="ARBA" id="ARBA00022617"/>
    </source>
</evidence>
<keyword evidence="3 4" id="KW-0408">Iron</keyword>
<gene>
    <name evidence="7" type="ORF">J8F10_26360</name>
</gene>
<comment type="caution">
    <text evidence="7">The sequence shown here is derived from an EMBL/GenBank/DDBJ whole genome shotgun (WGS) entry which is preliminary data.</text>
</comment>
<feature type="signal peptide" evidence="5">
    <location>
        <begin position="1"/>
        <end position="25"/>
    </location>
</feature>
<dbReference type="PROSITE" id="PS51007">
    <property type="entry name" value="CYTC"/>
    <property type="match status" value="1"/>
</dbReference>
<dbReference type="InterPro" id="IPR036909">
    <property type="entry name" value="Cyt_c-like_dom_sf"/>
</dbReference>
<dbReference type="NCBIfam" id="TIGR02603">
    <property type="entry name" value="CxxCH_TIGR02603"/>
    <property type="match status" value="1"/>
</dbReference>
<dbReference type="InterPro" id="IPR011041">
    <property type="entry name" value="Quinoprot_gluc/sorb_DH_b-prop"/>
</dbReference>
<dbReference type="InterPro" id="IPR011042">
    <property type="entry name" value="6-blade_b-propeller_TolB-like"/>
</dbReference>
<dbReference type="SUPFAM" id="SSF46626">
    <property type="entry name" value="Cytochrome c"/>
    <property type="match status" value="1"/>
</dbReference>
<protein>
    <submittedName>
        <fullName evidence="7">HEAT repeat domain-containing protein</fullName>
    </submittedName>
</protein>
<evidence type="ECO:0000256" key="2">
    <source>
        <dbReference type="ARBA" id="ARBA00022723"/>
    </source>
</evidence>
<evidence type="ECO:0000256" key="3">
    <source>
        <dbReference type="ARBA" id="ARBA00023004"/>
    </source>
</evidence>
<dbReference type="SUPFAM" id="SSF48371">
    <property type="entry name" value="ARM repeat"/>
    <property type="match status" value="1"/>
</dbReference>
<keyword evidence="1 4" id="KW-0349">Heme</keyword>
<dbReference type="Pfam" id="PF23500">
    <property type="entry name" value="DUF7133"/>
    <property type="match status" value="1"/>
</dbReference>
<dbReference type="SUPFAM" id="SSF50952">
    <property type="entry name" value="Soluble quinoprotein glucose dehydrogenase"/>
    <property type="match status" value="1"/>
</dbReference>
<evidence type="ECO:0000259" key="6">
    <source>
        <dbReference type="PROSITE" id="PS51007"/>
    </source>
</evidence>
<evidence type="ECO:0000313" key="8">
    <source>
        <dbReference type="Proteomes" id="UP000676565"/>
    </source>
</evidence>
<accession>A0ABS5BYQ0</accession>
<name>A0ABS5BYQ0_9BACT</name>
<evidence type="ECO:0000256" key="4">
    <source>
        <dbReference type="PROSITE-ProRule" id="PRU00433"/>
    </source>
</evidence>
<dbReference type="NCBIfam" id="TIGR02604">
    <property type="entry name" value="Piru_Ver_Nterm"/>
    <property type="match status" value="1"/>
</dbReference>
<dbReference type="Proteomes" id="UP000676565">
    <property type="component" value="Unassembled WGS sequence"/>
</dbReference>
<feature type="chain" id="PRO_5046071611" evidence="5">
    <location>
        <begin position="26"/>
        <end position="1173"/>
    </location>
</feature>
<dbReference type="InterPro" id="IPR013427">
    <property type="entry name" value="Haem-bd_dom_put"/>
</dbReference>
<dbReference type="InterPro" id="IPR016024">
    <property type="entry name" value="ARM-type_fold"/>
</dbReference>
<dbReference type="PANTHER" id="PTHR33546">
    <property type="entry name" value="LARGE, MULTIFUNCTIONAL SECRETED PROTEIN-RELATED"/>
    <property type="match status" value="1"/>
</dbReference>